<protein>
    <submittedName>
        <fullName evidence="5">DUF4352 domain-containing protein</fullName>
    </submittedName>
</protein>
<dbReference type="InterPro" id="IPR029051">
    <property type="entry name" value="DUF4352"/>
</dbReference>
<evidence type="ECO:0000259" key="4">
    <source>
        <dbReference type="Pfam" id="PF11611"/>
    </source>
</evidence>
<name>A0A554A1X6_9BACI</name>
<comment type="caution">
    <text evidence="5">The sequence shown here is derived from an EMBL/GenBank/DDBJ whole genome shotgun (WGS) entry which is preliminary data.</text>
</comment>
<dbReference type="InterPro" id="IPR029050">
    <property type="entry name" value="Immunoprotect_excell_Ig-like"/>
</dbReference>
<proteinExistence type="predicted"/>
<dbReference type="Pfam" id="PF11611">
    <property type="entry name" value="DUF4352"/>
    <property type="match status" value="1"/>
</dbReference>
<dbReference type="Gene3D" id="2.60.40.1240">
    <property type="match status" value="1"/>
</dbReference>
<dbReference type="EMBL" id="VLXZ01000002">
    <property type="protein sequence ID" value="TSB47700.1"/>
    <property type="molecule type" value="Genomic_DNA"/>
</dbReference>
<dbReference type="Proteomes" id="UP000318521">
    <property type="component" value="Unassembled WGS sequence"/>
</dbReference>
<feature type="chain" id="PRO_5038862791" evidence="3">
    <location>
        <begin position="20"/>
        <end position="191"/>
    </location>
</feature>
<dbReference type="AlphaFoldDB" id="A0A554A1X6"/>
<feature type="region of interest" description="Disordered" evidence="2">
    <location>
        <begin position="33"/>
        <end position="56"/>
    </location>
</feature>
<accession>A0A554A1X6</accession>
<evidence type="ECO:0000313" key="6">
    <source>
        <dbReference type="Proteomes" id="UP000318521"/>
    </source>
</evidence>
<feature type="signal peptide" evidence="3">
    <location>
        <begin position="1"/>
        <end position="19"/>
    </location>
</feature>
<evidence type="ECO:0000256" key="2">
    <source>
        <dbReference type="SAM" id="MobiDB-lite"/>
    </source>
</evidence>
<dbReference type="PROSITE" id="PS51257">
    <property type="entry name" value="PROKAR_LIPOPROTEIN"/>
    <property type="match status" value="1"/>
</dbReference>
<feature type="compositionally biased region" description="Acidic residues" evidence="2">
    <location>
        <begin position="36"/>
        <end position="56"/>
    </location>
</feature>
<evidence type="ECO:0000313" key="5">
    <source>
        <dbReference type="EMBL" id="TSB47700.1"/>
    </source>
</evidence>
<organism evidence="5 6">
    <name type="scientific">Alkalicoccobacillus porphyridii</name>
    <dbReference type="NCBI Taxonomy" id="2597270"/>
    <lineage>
        <taxon>Bacteria</taxon>
        <taxon>Bacillati</taxon>
        <taxon>Bacillota</taxon>
        <taxon>Bacilli</taxon>
        <taxon>Bacillales</taxon>
        <taxon>Bacillaceae</taxon>
        <taxon>Alkalicoccobacillus</taxon>
    </lineage>
</organism>
<gene>
    <name evidence="5" type="ORF">FN960_04060</name>
</gene>
<evidence type="ECO:0000256" key="1">
    <source>
        <dbReference type="ARBA" id="ARBA00022729"/>
    </source>
</evidence>
<dbReference type="OrthoDB" id="1795719at2"/>
<keyword evidence="1 3" id="KW-0732">Signal</keyword>
<evidence type="ECO:0000256" key="3">
    <source>
        <dbReference type="SAM" id="SignalP"/>
    </source>
</evidence>
<keyword evidence="6" id="KW-1185">Reference proteome</keyword>
<reference evidence="5 6" key="1">
    <citation type="submission" date="2019-07" db="EMBL/GenBank/DDBJ databases">
        <authorList>
            <person name="Park Y.J."/>
            <person name="Jeong S.E."/>
            <person name="Jung H.S."/>
        </authorList>
    </citation>
    <scope>NUCLEOTIDE SEQUENCE [LARGE SCALE GENOMIC DNA]</scope>
    <source>
        <strain evidence="6">P16(2019)</strain>
    </source>
</reference>
<sequence length="191" mass="21003">MRRMNSMKKWILSAGMTLAAVTVLTACGEASIEPVENNEAEGAEVDEPTDNEEVEEEVEEDVVEESLTLGDKVNFDGLEITLNEAYTSAGSDWETPENDQYVILDLTIENTTEEAANISTLLQMSLKDEDSYTHDIALFTDVKGSLDGEVGPGRDMRGEVAFDVDQSGVYEFIFEDPFASGQAIWTIEGIE</sequence>
<feature type="domain" description="DUF4352" evidence="4">
    <location>
        <begin position="69"/>
        <end position="183"/>
    </location>
</feature>